<evidence type="ECO:0000256" key="3">
    <source>
        <dbReference type="ARBA" id="ARBA00022723"/>
    </source>
</evidence>
<dbReference type="EC" id="3.6.1.66" evidence="10"/>
<dbReference type="GO" id="GO:0017111">
    <property type="term" value="F:ribonucleoside triphosphate phosphatase activity"/>
    <property type="evidence" value="ECO:0007669"/>
    <property type="project" value="InterPro"/>
</dbReference>
<keyword evidence="6 10" id="KW-0460">Magnesium</keyword>
<evidence type="ECO:0000256" key="8">
    <source>
        <dbReference type="ARBA" id="ARBA00051875"/>
    </source>
</evidence>
<dbReference type="SUPFAM" id="SSF52972">
    <property type="entry name" value="ITPase-like"/>
    <property type="match status" value="1"/>
</dbReference>
<dbReference type="Proteomes" id="UP000223913">
    <property type="component" value="Unassembled WGS sequence"/>
</dbReference>
<comment type="cofactor">
    <cofactor evidence="10">
        <name>Mg(2+)</name>
        <dbReference type="ChEBI" id="CHEBI:18420"/>
    </cofactor>
    <text evidence="10">Binds 1 Mg(2+) ion per subunit.</text>
</comment>
<gene>
    <name evidence="12" type="ORF">CRP01_17465</name>
</gene>
<dbReference type="GO" id="GO:0035870">
    <property type="term" value="F:dITP diphosphatase activity"/>
    <property type="evidence" value="ECO:0007669"/>
    <property type="project" value="UniProtKB-UniRule"/>
</dbReference>
<dbReference type="InterPro" id="IPR002637">
    <property type="entry name" value="RdgB/HAM1"/>
</dbReference>
<dbReference type="InterPro" id="IPR029001">
    <property type="entry name" value="ITPase-like_fam"/>
</dbReference>
<sequence length="196" mass="21833">METIVFATANQHKVREVNQLIGDQYNILSLKDIGCEEDIPETQDTIAGNAQQKARYLKAHYGHDCFAEDTGLEIDALDGAPGVYTARYAGPQRDPQDNMQLVLEQLADTGMRSARFRTVIALILEGKEYLFEGVAEGEIAEQQSGTEGFGYDPIFVPEGYDQTFAELDSAEKNAISHRGKAVEQLAQFLKNYHKQQ</sequence>
<dbReference type="GO" id="GO:0005829">
    <property type="term" value="C:cytosol"/>
    <property type="evidence" value="ECO:0007669"/>
    <property type="project" value="TreeGrafter"/>
</dbReference>
<comment type="function">
    <text evidence="10">Pyrophosphatase that catalyzes the hydrolysis of nucleoside triphosphates to their monophosphate derivatives, with a high preference for the non-canonical purine nucleotides XTP (xanthosine triphosphate), dITP (deoxyinosine triphosphate) and ITP. Seems to function as a house-cleaning enzyme that removes non-canonical purine nucleotides from the nucleotide pool, thus preventing their incorporation into DNA/RNA and avoiding chromosomal lesions.</text>
</comment>
<evidence type="ECO:0000256" key="5">
    <source>
        <dbReference type="ARBA" id="ARBA00022801"/>
    </source>
</evidence>
<comment type="catalytic activity">
    <reaction evidence="8 10">
        <text>dITP + H2O = dIMP + diphosphate + H(+)</text>
        <dbReference type="Rhea" id="RHEA:28342"/>
        <dbReference type="ChEBI" id="CHEBI:15377"/>
        <dbReference type="ChEBI" id="CHEBI:15378"/>
        <dbReference type="ChEBI" id="CHEBI:33019"/>
        <dbReference type="ChEBI" id="CHEBI:61194"/>
        <dbReference type="ChEBI" id="CHEBI:61382"/>
        <dbReference type="EC" id="3.6.1.66"/>
    </reaction>
</comment>
<dbReference type="GO" id="GO:0036222">
    <property type="term" value="F:XTP diphosphatase activity"/>
    <property type="evidence" value="ECO:0007669"/>
    <property type="project" value="UniProtKB-UniRule"/>
</dbReference>
<organism evidence="12 13">
    <name type="scientific">Flavilitoribacter nigricans (strain ATCC 23147 / DSM 23189 / NBRC 102662 / NCIMB 1420 / SS-2)</name>
    <name type="common">Lewinella nigricans</name>
    <dbReference type="NCBI Taxonomy" id="1122177"/>
    <lineage>
        <taxon>Bacteria</taxon>
        <taxon>Pseudomonadati</taxon>
        <taxon>Bacteroidota</taxon>
        <taxon>Saprospiria</taxon>
        <taxon>Saprospirales</taxon>
        <taxon>Lewinellaceae</taxon>
        <taxon>Flavilitoribacter</taxon>
    </lineage>
</organism>
<dbReference type="NCBIfam" id="NF011398">
    <property type="entry name" value="PRK14823.1"/>
    <property type="match status" value="1"/>
</dbReference>
<comment type="subunit">
    <text evidence="2 10">Homodimer.</text>
</comment>
<dbReference type="GO" id="GO:0000166">
    <property type="term" value="F:nucleotide binding"/>
    <property type="evidence" value="ECO:0007669"/>
    <property type="project" value="UniProtKB-KW"/>
</dbReference>
<dbReference type="CDD" id="cd00515">
    <property type="entry name" value="HAM1"/>
    <property type="match status" value="1"/>
</dbReference>
<evidence type="ECO:0000256" key="1">
    <source>
        <dbReference type="ARBA" id="ARBA00008023"/>
    </source>
</evidence>
<dbReference type="FunFam" id="3.90.950.10:FF:000001">
    <property type="entry name" value="dITP/XTP pyrophosphatase"/>
    <property type="match status" value="1"/>
</dbReference>
<dbReference type="RefSeq" id="WP_099151356.1">
    <property type="nucleotide sequence ID" value="NZ_PDUD01000022.1"/>
</dbReference>
<dbReference type="NCBIfam" id="TIGR00042">
    <property type="entry name" value="RdgB/HAM1 family non-canonical purine NTP pyrophosphatase"/>
    <property type="match status" value="1"/>
</dbReference>
<keyword evidence="4 10" id="KW-0547">Nucleotide-binding</keyword>
<comment type="caution">
    <text evidence="12">The sequence shown here is derived from an EMBL/GenBank/DDBJ whole genome shotgun (WGS) entry which is preliminary data.</text>
</comment>
<feature type="binding site" evidence="10">
    <location>
        <begin position="149"/>
        <end position="152"/>
    </location>
    <ligand>
        <name>substrate</name>
    </ligand>
</feature>
<feature type="active site" description="Proton acceptor" evidence="10">
    <location>
        <position position="69"/>
    </location>
</feature>
<keyword evidence="13" id="KW-1185">Reference proteome</keyword>
<dbReference type="PANTHER" id="PTHR11067">
    <property type="entry name" value="INOSINE TRIPHOSPHATE PYROPHOSPHATASE/HAM1 PROTEIN"/>
    <property type="match status" value="1"/>
</dbReference>
<keyword evidence="5 10" id="KW-0378">Hydrolase</keyword>
<feature type="binding site" evidence="10">
    <location>
        <position position="70"/>
    </location>
    <ligand>
        <name>substrate</name>
    </ligand>
</feature>
<feature type="binding site" evidence="10">
    <location>
        <begin position="177"/>
        <end position="178"/>
    </location>
    <ligand>
        <name>substrate</name>
    </ligand>
</feature>
<dbReference type="GO" id="GO:0036220">
    <property type="term" value="F:ITP diphosphatase activity"/>
    <property type="evidence" value="ECO:0007669"/>
    <property type="project" value="UniProtKB-UniRule"/>
</dbReference>
<dbReference type="HAMAP" id="MF_01405">
    <property type="entry name" value="Non_canon_purine_NTPase"/>
    <property type="match status" value="1"/>
</dbReference>
<dbReference type="GO" id="GO:0009146">
    <property type="term" value="P:purine nucleoside triphosphate catabolic process"/>
    <property type="evidence" value="ECO:0007669"/>
    <property type="project" value="UniProtKB-UniRule"/>
</dbReference>
<accession>A0A2D0N9Z6</accession>
<evidence type="ECO:0000256" key="9">
    <source>
        <dbReference type="ARBA" id="ARBA00052017"/>
    </source>
</evidence>
<dbReference type="AlphaFoldDB" id="A0A2D0N9Z6"/>
<keyword evidence="7 10" id="KW-0546">Nucleotide metabolism</keyword>
<evidence type="ECO:0000313" key="13">
    <source>
        <dbReference type="Proteomes" id="UP000223913"/>
    </source>
</evidence>
<comment type="caution">
    <text evidence="10">Lacks conserved residue(s) required for the propagation of feature annotation.</text>
</comment>
<dbReference type="EMBL" id="PDUD01000022">
    <property type="protein sequence ID" value="PHN05305.1"/>
    <property type="molecule type" value="Genomic_DNA"/>
</dbReference>
<evidence type="ECO:0000313" key="12">
    <source>
        <dbReference type="EMBL" id="PHN05305.1"/>
    </source>
</evidence>
<comment type="similarity">
    <text evidence="1 10 11">Belongs to the HAM1 NTPase family.</text>
</comment>
<evidence type="ECO:0000256" key="7">
    <source>
        <dbReference type="ARBA" id="ARBA00023080"/>
    </source>
</evidence>
<evidence type="ECO:0000256" key="6">
    <source>
        <dbReference type="ARBA" id="ARBA00022842"/>
    </source>
</evidence>
<proteinExistence type="inferred from homology"/>
<keyword evidence="3 10" id="KW-0479">Metal-binding</keyword>
<dbReference type="GO" id="GO:0046872">
    <property type="term" value="F:metal ion binding"/>
    <property type="evidence" value="ECO:0007669"/>
    <property type="project" value="UniProtKB-KW"/>
</dbReference>
<evidence type="ECO:0000256" key="11">
    <source>
        <dbReference type="RuleBase" id="RU003781"/>
    </source>
</evidence>
<evidence type="ECO:0000256" key="2">
    <source>
        <dbReference type="ARBA" id="ARBA00011738"/>
    </source>
</evidence>
<dbReference type="Gene3D" id="3.90.950.10">
    <property type="match status" value="1"/>
</dbReference>
<comment type="catalytic activity">
    <reaction evidence="10">
        <text>ITP + H2O = IMP + diphosphate + H(+)</text>
        <dbReference type="Rhea" id="RHEA:29399"/>
        <dbReference type="ChEBI" id="CHEBI:15377"/>
        <dbReference type="ChEBI" id="CHEBI:15378"/>
        <dbReference type="ChEBI" id="CHEBI:33019"/>
        <dbReference type="ChEBI" id="CHEBI:58053"/>
        <dbReference type="ChEBI" id="CHEBI:61402"/>
        <dbReference type="EC" id="3.6.1.66"/>
    </reaction>
</comment>
<evidence type="ECO:0000256" key="10">
    <source>
        <dbReference type="HAMAP-Rule" id="MF_01405"/>
    </source>
</evidence>
<dbReference type="InterPro" id="IPR020922">
    <property type="entry name" value="dITP/XTP_pyrophosphatase"/>
</dbReference>
<name>A0A2D0N9Z6_FLAN2</name>
<evidence type="ECO:0000256" key="4">
    <source>
        <dbReference type="ARBA" id="ARBA00022741"/>
    </source>
</evidence>
<comment type="catalytic activity">
    <reaction evidence="9 10">
        <text>XTP + H2O = XMP + diphosphate + H(+)</text>
        <dbReference type="Rhea" id="RHEA:28610"/>
        <dbReference type="ChEBI" id="CHEBI:15377"/>
        <dbReference type="ChEBI" id="CHEBI:15378"/>
        <dbReference type="ChEBI" id="CHEBI:33019"/>
        <dbReference type="ChEBI" id="CHEBI:57464"/>
        <dbReference type="ChEBI" id="CHEBI:61314"/>
        <dbReference type="EC" id="3.6.1.66"/>
    </reaction>
</comment>
<reference evidence="12 13" key="1">
    <citation type="submission" date="2017-10" db="EMBL/GenBank/DDBJ databases">
        <title>The draft genome sequence of Lewinella nigricans NBRC 102662.</title>
        <authorList>
            <person name="Wang K."/>
        </authorList>
    </citation>
    <scope>NUCLEOTIDE SEQUENCE [LARGE SCALE GENOMIC DNA]</scope>
    <source>
        <strain evidence="12 13">NBRC 102662</strain>
    </source>
</reference>
<dbReference type="PANTHER" id="PTHR11067:SF9">
    <property type="entry name" value="INOSINE TRIPHOSPHATE PYROPHOSPHATASE"/>
    <property type="match status" value="1"/>
</dbReference>
<dbReference type="GO" id="GO:0009117">
    <property type="term" value="P:nucleotide metabolic process"/>
    <property type="evidence" value="ECO:0007669"/>
    <property type="project" value="UniProtKB-KW"/>
</dbReference>
<dbReference type="OrthoDB" id="9807456at2"/>
<dbReference type="Pfam" id="PF01725">
    <property type="entry name" value="Ham1p_like"/>
    <property type="match status" value="1"/>
</dbReference>
<protein>
    <recommendedName>
        <fullName evidence="10">dITP/XTP pyrophosphatase</fullName>
        <ecNumber evidence="10">3.6.1.66</ecNumber>
    </recommendedName>
    <alternativeName>
        <fullName evidence="10">Non-canonical purine NTP pyrophosphatase</fullName>
    </alternativeName>
    <alternativeName>
        <fullName evidence="10">Non-standard purine NTP pyrophosphatase</fullName>
    </alternativeName>
    <alternativeName>
        <fullName evidence="10">Nucleoside-triphosphate diphosphatase</fullName>
    </alternativeName>
    <alternativeName>
        <fullName evidence="10">Nucleoside-triphosphate pyrophosphatase</fullName>
        <shortName evidence="10">NTPase</shortName>
    </alternativeName>
</protein>
<feature type="binding site" evidence="10">
    <location>
        <begin position="8"/>
        <end position="13"/>
    </location>
    <ligand>
        <name>substrate</name>
    </ligand>
</feature>
<feature type="binding site" evidence="10">
    <location>
        <position position="172"/>
    </location>
    <ligand>
        <name>substrate</name>
    </ligand>
</feature>
<feature type="binding site" evidence="10">
    <location>
        <position position="69"/>
    </location>
    <ligand>
        <name>Mg(2+)</name>
        <dbReference type="ChEBI" id="CHEBI:18420"/>
    </ligand>
</feature>